<dbReference type="InterPro" id="IPR003838">
    <property type="entry name" value="ABC3_permease_C"/>
</dbReference>
<evidence type="ECO:0000256" key="1">
    <source>
        <dbReference type="ARBA" id="ARBA00004651"/>
    </source>
</evidence>
<evidence type="ECO:0000313" key="8">
    <source>
        <dbReference type="EMBL" id="UUI66071.1"/>
    </source>
</evidence>
<keyword evidence="4 6" id="KW-1133">Transmembrane helix</keyword>
<feature type="transmembrane region" description="Helical" evidence="6">
    <location>
        <begin position="832"/>
        <end position="854"/>
    </location>
</feature>
<organism evidence="8 9">
    <name type="scientific">Cellulomonas wangsupingiae</name>
    <dbReference type="NCBI Taxonomy" id="2968085"/>
    <lineage>
        <taxon>Bacteria</taxon>
        <taxon>Bacillati</taxon>
        <taxon>Actinomycetota</taxon>
        <taxon>Actinomycetes</taxon>
        <taxon>Micrococcales</taxon>
        <taxon>Cellulomonadaceae</taxon>
        <taxon>Cellulomonas</taxon>
    </lineage>
</organism>
<evidence type="ECO:0000256" key="2">
    <source>
        <dbReference type="ARBA" id="ARBA00022475"/>
    </source>
</evidence>
<dbReference type="EMBL" id="CP101989">
    <property type="protein sequence ID" value="UUI66071.1"/>
    <property type="molecule type" value="Genomic_DNA"/>
</dbReference>
<sequence length="915" mass="91313">MTALRTRARATTGDALLVTRRRTRQDAGLLLGTALLLAVTLLALLAVPRLLERTAVDALRTTVTSTGLDAAVVAKVPAQPGAVLSFTGPLAGAASLDTQVPGMRPAIAVATSLPYRATVDDTAFTTRLVVMDTVAGAGDPVRWTAGRAPQAVVLPDPGDPEPAPVPDVEVGLSSTGAQLLGIDPAGGPVSVRLADPEGVHEAWVTGTFEPVDPDDPRWAIATDLLEPAPVDPGADVVAAVALHVPPVAAGDMARVMSIPRLPGSAVAFVDTDRLAPADVPGLRRGVVTYLTQHAGASSGLPDVLDAFEAHAGATRAQASLVLAGVGATAACCLVLAAGLLAQRRGGHLAGERARGASLGSVALRGALEALPLACVAASAAGVAVALWLPGAAGPTPAATVLTTVAAAAPAVLAAHTARTAWTGRRLPADRRERARLAGLRRGRRVVAELVTAVVAVLALVSLRGRGLVADGGSDADPLLVSTPFLLAVAASLAVVHVAPAVVRAASGRALRSRGLAAPLALARAGRAATALAPLVTVTVAVALMVLCGVLAQNVREGQLVAADRLVGADVRIDGELGTPSATAALDSIASADGVTALATGAQSTDRTIGRGGALAATVLVVDAADLARVRAATGLPVDPGLAELGEPAGDRVRALVAEPLLARLQVANGVPLRVTKGSVELDVRGTTSLSPDGGAPPVDARAADLTRTADDGVVVVDATALAAAAESPPATTRAWVAGPGAAQAVADSGIADLPEVTVTTRDGWHDAWSRAPLPAALTVLLLAAVGALALLAVVGLVLVVVATSGERGRTLSTLRTLGLDGRTARWATLGELAPLALGGLLGGTAVGLALPVLVGDALGLAWVTAAPGHVPVVLVGWPVLLAAAAVAVALLVAVLVEQAVRRRERLGDVLRVGAR</sequence>
<name>A0ABY5K9K0_9CELL</name>
<keyword evidence="2" id="KW-1003">Cell membrane</keyword>
<feature type="transmembrane region" description="Helical" evidence="6">
    <location>
        <begin position="484"/>
        <end position="506"/>
    </location>
</feature>
<feature type="transmembrane region" description="Helical" evidence="6">
    <location>
        <begin position="779"/>
        <end position="802"/>
    </location>
</feature>
<feature type="transmembrane region" description="Helical" evidence="6">
    <location>
        <begin position="400"/>
        <end position="421"/>
    </location>
</feature>
<feature type="transmembrane region" description="Helical" evidence="6">
    <location>
        <begin position="527"/>
        <end position="551"/>
    </location>
</feature>
<keyword evidence="3 6" id="KW-0812">Transmembrane</keyword>
<feature type="transmembrane region" description="Helical" evidence="6">
    <location>
        <begin position="320"/>
        <end position="341"/>
    </location>
</feature>
<dbReference type="Pfam" id="PF02687">
    <property type="entry name" value="FtsX"/>
    <property type="match status" value="1"/>
</dbReference>
<evidence type="ECO:0000256" key="5">
    <source>
        <dbReference type="ARBA" id="ARBA00023136"/>
    </source>
</evidence>
<feature type="transmembrane region" description="Helical" evidence="6">
    <location>
        <begin position="361"/>
        <end position="388"/>
    </location>
</feature>
<feature type="transmembrane region" description="Helical" evidence="6">
    <location>
        <begin position="29"/>
        <end position="51"/>
    </location>
</feature>
<dbReference type="Proteomes" id="UP001317322">
    <property type="component" value="Chromosome"/>
</dbReference>
<evidence type="ECO:0000313" key="9">
    <source>
        <dbReference type="Proteomes" id="UP001317322"/>
    </source>
</evidence>
<feature type="transmembrane region" description="Helical" evidence="6">
    <location>
        <begin position="874"/>
        <end position="896"/>
    </location>
</feature>
<evidence type="ECO:0000256" key="4">
    <source>
        <dbReference type="ARBA" id="ARBA00022989"/>
    </source>
</evidence>
<feature type="transmembrane region" description="Helical" evidence="6">
    <location>
        <begin position="445"/>
        <end position="464"/>
    </location>
</feature>
<protein>
    <recommendedName>
        <fullName evidence="7">ABC3 transporter permease C-terminal domain-containing protein</fullName>
    </recommendedName>
</protein>
<reference evidence="8 9" key="1">
    <citation type="submission" date="2022-07" db="EMBL/GenBank/DDBJ databases">
        <title>Novel species in genus cellulomonas.</title>
        <authorList>
            <person name="Ye L."/>
        </authorList>
    </citation>
    <scope>NUCLEOTIDE SEQUENCE [LARGE SCALE GENOMIC DNA]</scope>
    <source>
        <strain evidence="9">zg-Y908</strain>
    </source>
</reference>
<gene>
    <name evidence="8" type="ORF">NP075_04915</name>
</gene>
<proteinExistence type="predicted"/>
<evidence type="ECO:0000256" key="3">
    <source>
        <dbReference type="ARBA" id="ARBA00022692"/>
    </source>
</evidence>
<comment type="subcellular location">
    <subcellularLocation>
        <location evidence="1">Cell membrane</location>
        <topology evidence="1">Multi-pass membrane protein</topology>
    </subcellularLocation>
</comment>
<evidence type="ECO:0000256" key="6">
    <source>
        <dbReference type="SAM" id="Phobius"/>
    </source>
</evidence>
<evidence type="ECO:0000259" key="7">
    <source>
        <dbReference type="Pfam" id="PF02687"/>
    </source>
</evidence>
<dbReference type="RefSeq" id="WP_227564189.1">
    <property type="nucleotide sequence ID" value="NZ_CP101989.1"/>
</dbReference>
<keyword evidence="5 6" id="KW-0472">Membrane</keyword>
<keyword evidence="9" id="KW-1185">Reference proteome</keyword>
<feature type="domain" description="ABC3 transporter permease C-terminal" evidence="7">
    <location>
        <begin position="785"/>
        <end position="894"/>
    </location>
</feature>
<accession>A0ABY5K9K0</accession>